<dbReference type="InterPro" id="IPR037401">
    <property type="entry name" value="SnoaL-like"/>
</dbReference>
<comment type="caution">
    <text evidence="2">The sequence shown here is derived from an EMBL/GenBank/DDBJ whole genome shotgun (WGS) entry which is preliminary data.</text>
</comment>
<proteinExistence type="predicted"/>
<name>A0A0C1FXC7_9SPHI</name>
<dbReference type="AlphaFoldDB" id="A0A0C1FXC7"/>
<organism evidence="2 3">
    <name type="scientific">Pedobacter kyungheensis</name>
    <dbReference type="NCBI Taxonomy" id="1069985"/>
    <lineage>
        <taxon>Bacteria</taxon>
        <taxon>Pseudomonadati</taxon>
        <taxon>Bacteroidota</taxon>
        <taxon>Sphingobacteriia</taxon>
        <taxon>Sphingobacteriales</taxon>
        <taxon>Sphingobacteriaceae</taxon>
        <taxon>Pedobacter</taxon>
    </lineage>
</organism>
<evidence type="ECO:0000313" key="3">
    <source>
        <dbReference type="Proteomes" id="UP000031246"/>
    </source>
</evidence>
<reference evidence="2 3" key="1">
    <citation type="submission" date="2014-10" db="EMBL/GenBank/DDBJ databases">
        <title>Pedobacter Kyungheensis.</title>
        <authorList>
            <person name="Anderson B.M."/>
            <person name="Newman J.D."/>
        </authorList>
    </citation>
    <scope>NUCLEOTIDE SEQUENCE [LARGE SCALE GENOMIC DNA]</scope>
    <source>
        <strain evidence="2 3">KACC 16221</strain>
    </source>
</reference>
<evidence type="ECO:0000259" key="1">
    <source>
        <dbReference type="Pfam" id="PF13577"/>
    </source>
</evidence>
<dbReference type="Proteomes" id="UP000031246">
    <property type="component" value="Unassembled WGS sequence"/>
</dbReference>
<keyword evidence="3" id="KW-1185">Reference proteome</keyword>
<evidence type="ECO:0000313" key="2">
    <source>
        <dbReference type="EMBL" id="KIA96518.1"/>
    </source>
</evidence>
<dbReference type="SUPFAM" id="SSF54427">
    <property type="entry name" value="NTF2-like"/>
    <property type="match status" value="1"/>
</dbReference>
<protein>
    <recommendedName>
        <fullName evidence="1">SnoaL-like domain-containing protein</fullName>
    </recommendedName>
</protein>
<dbReference type="Gene3D" id="3.10.450.50">
    <property type="match status" value="1"/>
</dbReference>
<accession>A0A0C1FXC7</accession>
<dbReference type="EMBL" id="JSYN01000002">
    <property type="protein sequence ID" value="KIA96518.1"/>
    <property type="molecule type" value="Genomic_DNA"/>
</dbReference>
<dbReference type="OrthoDB" id="2084678at2"/>
<feature type="domain" description="SnoaL-like" evidence="1">
    <location>
        <begin position="6"/>
        <end position="133"/>
    </location>
</feature>
<dbReference type="InterPro" id="IPR032710">
    <property type="entry name" value="NTF2-like_dom_sf"/>
</dbReference>
<dbReference type="RefSeq" id="WP_039471110.1">
    <property type="nucleotide sequence ID" value="NZ_JSYN01000002.1"/>
</dbReference>
<gene>
    <name evidence="2" type="ORF">OC25_01840</name>
</gene>
<dbReference type="Pfam" id="PF13577">
    <property type="entry name" value="SnoaL_4"/>
    <property type="match status" value="1"/>
</dbReference>
<sequence>MTLEILKTKEELRNLIDDYAYLGDEKKIAEVMALFTKDATYTVYMNGTQIASTTGTDVLEKEFNGHAALVKTYFTLNGQHTVKIDGDKATGTSFSQIKMVREADGKDNITDYSVRYDDVYINTAGKWLISERTGYFLIIEARSLNN</sequence>